<evidence type="ECO:0000313" key="2">
    <source>
        <dbReference type="Proteomes" id="UP001365542"/>
    </source>
</evidence>
<reference evidence="1 2" key="1">
    <citation type="submission" date="2019-10" db="EMBL/GenBank/DDBJ databases">
        <authorList>
            <person name="Palmer J.M."/>
        </authorList>
    </citation>
    <scope>NUCLEOTIDE SEQUENCE [LARGE SCALE GENOMIC DNA]</scope>
    <source>
        <strain evidence="1 2">TWF694</strain>
    </source>
</reference>
<dbReference type="PANTHER" id="PTHR42923">
    <property type="entry name" value="PROTOPORPHYRINOGEN OXIDASE"/>
    <property type="match status" value="1"/>
</dbReference>
<gene>
    <name evidence="1" type="ORF">TWF694_000372</name>
</gene>
<dbReference type="InterPro" id="IPR050464">
    <property type="entry name" value="Zeta_carotene_desat/Oxidored"/>
</dbReference>
<accession>A0AAV9XQY6</accession>
<proteinExistence type="predicted"/>
<dbReference type="AlphaFoldDB" id="A0AAV9XQY6"/>
<evidence type="ECO:0008006" key="3">
    <source>
        <dbReference type="Google" id="ProtNLM"/>
    </source>
</evidence>
<dbReference type="InterPro" id="IPR036188">
    <property type="entry name" value="FAD/NAD-bd_sf"/>
</dbReference>
<dbReference type="Pfam" id="PF13450">
    <property type="entry name" value="NAD_binding_8"/>
    <property type="match status" value="1"/>
</dbReference>
<sequence length="493" mass="55791">MAPKKIIIIGAGAAGMSCAHQLAADNSRFSVTLIESISRCGGQAFSIPLDASRHGASFLNQGVQGGSHIFRHTFSMFKQQGYDVHPVNLQISFGKGDKFWTNVFPTKLHEKHKDEIKKFRRVLKIVRKFELFFVMVPIWLLLKMFRFSKEFGDYMIMPTLALFLGTGNATPEVNSVILERLFTSPTYGMWYDEEVEDKSKGKEGVLSGNNPPMVVFPNLSEFYETWRKDLESKGVAVRLNTELVSVIERGKKGVKIALRRKNDEGDSGEGEETVEEYDEIVFACQADTAKRLLGKQASWRERFVLGKAKWADDVTVTHWDSEYMEKNYTNRYDEEQAVDNVAGRDDSARIAQGKEFSPMYYIKPYDQESDKLEMISPLLPIFSLFKELTLRFFTRSTVPLTNTNSPNDPIIRIHHFKCPQHHSSTKFSKQSFSTNHEILTSGRKTKLIPPRLSEKIGGTSSVILGHIISLSYRSCGLSIAREINTQNIAGAGR</sequence>
<dbReference type="GO" id="GO:0016491">
    <property type="term" value="F:oxidoreductase activity"/>
    <property type="evidence" value="ECO:0007669"/>
    <property type="project" value="TreeGrafter"/>
</dbReference>
<comment type="caution">
    <text evidence="1">The sequence shown here is derived from an EMBL/GenBank/DDBJ whole genome shotgun (WGS) entry which is preliminary data.</text>
</comment>
<dbReference type="PROSITE" id="PS51257">
    <property type="entry name" value="PROKAR_LIPOPROTEIN"/>
    <property type="match status" value="1"/>
</dbReference>
<name>A0AAV9XQY6_9PEZI</name>
<dbReference type="PANTHER" id="PTHR42923:SF20">
    <property type="entry name" value="FLAVIN-CONTAINING AMINE OXIDASEDEHYDROGENASE"/>
    <property type="match status" value="1"/>
</dbReference>
<organism evidence="1 2">
    <name type="scientific">Orbilia ellipsospora</name>
    <dbReference type="NCBI Taxonomy" id="2528407"/>
    <lineage>
        <taxon>Eukaryota</taxon>
        <taxon>Fungi</taxon>
        <taxon>Dikarya</taxon>
        <taxon>Ascomycota</taxon>
        <taxon>Pezizomycotina</taxon>
        <taxon>Orbiliomycetes</taxon>
        <taxon>Orbiliales</taxon>
        <taxon>Orbiliaceae</taxon>
        <taxon>Orbilia</taxon>
    </lineage>
</organism>
<dbReference type="SUPFAM" id="SSF51905">
    <property type="entry name" value="FAD/NAD(P)-binding domain"/>
    <property type="match status" value="1"/>
</dbReference>
<keyword evidence="2" id="KW-1185">Reference proteome</keyword>
<dbReference type="Proteomes" id="UP001365542">
    <property type="component" value="Unassembled WGS sequence"/>
</dbReference>
<protein>
    <recommendedName>
        <fullName evidence="3">FAD/NAD(P)-binding domain-containing protein</fullName>
    </recommendedName>
</protein>
<dbReference type="EMBL" id="JAVHJO010000001">
    <property type="protein sequence ID" value="KAK6543629.1"/>
    <property type="molecule type" value="Genomic_DNA"/>
</dbReference>
<dbReference type="Gene3D" id="3.50.50.60">
    <property type="entry name" value="FAD/NAD(P)-binding domain"/>
    <property type="match status" value="1"/>
</dbReference>
<evidence type="ECO:0000313" key="1">
    <source>
        <dbReference type="EMBL" id="KAK6543629.1"/>
    </source>
</evidence>